<dbReference type="InterPro" id="IPR036400">
    <property type="entry name" value="Cyt_B5-like_heme/steroid_sf"/>
</dbReference>
<dbReference type="PRINTS" id="PR00363">
    <property type="entry name" value="CYTOCHROMEB5"/>
</dbReference>
<keyword evidence="9" id="KW-0479">Metal-binding</keyword>
<dbReference type="Pfam" id="PF00174">
    <property type="entry name" value="Oxidored_molyb"/>
    <property type="match status" value="1"/>
</dbReference>
<evidence type="ECO:0000256" key="11">
    <source>
        <dbReference type="ARBA" id="ARBA00023004"/>
    </source>
</evidence>
<evidence type="ECO:0000256" key="13">
    <source>
        <dbReference type="SAM" id="Phobius"/>
    </source>
</evidence>
<evidence type="ECO:0000256" key="7">
    <source>
        <dbReference type="ARBA" id="ARBA00022505"/>
    </source>
</evidence>
<dbReference type="FunFam" id="3.10.120.10:FF:000007">
    <property type="entry name" value="Sulfite oxidase, mitochondrial"/>
    <property type="match status" value="1"/>
</dbReference>
<dbReference type="InterPro" id="IPR036374">
    <property type="entry name" value="OxRdtase_Mopterin-bd_sf"/>
</dbReference>
<comment type="pathway">
    <text evidence="4">Sulfur metabolism.</text>
</comment>
<evidence type="ECO:0000256" key="8">
    <source>
        <dbReference type="ARBA" id="ARBA00022617"/>
    </source>
</evidence>
<dbReference type="OrthoDB" id="10051395at2759"/>
<keyword evidence="11" id="KW-0408">Iron</keyword>
<dbReference type="InterPro" id="IPR001199">
    <property type="entry name" value="Cyt_B5-like_heme/steroid-bd"/>
</dbReference>
<accession>A0A8T0DGG0</accession>
<keyword evidence="13" id="KW-0472">Membrane</keyword>
<evidence type="ECO:0000256" key="9">
    <source>
        <dbReference type="ARBA" id="ARBA00022723"/>
    </source>
</evidence>
<comment type="subcellular location">
    <subcellularLocation>
        <location evidence="3">Mitochondrion intermembrane space</location>
    </subcellularLocation>
</comment>
<dbReference type="GO" id="GO:0030151">
    <property type="term" value="F:molybdenum ion binding"/>
    <property type="evidence" value="ECO:0007669"/>
    <property type="project" value="InterPro"/>
</dbReference>
<evidence type="ECO:0000256" key="6">
    <source>
        <dbReference type="ARBA" id="ARBA00012505"/>
    </source>
</evidence>
<dbReference type="PROSITE" id="PS50255">
    <property type="entry name" value="CYTOCHROME_B5_2"/>
    <property type="match status" value="1"/>
</dbReference>
<dbReference type="SUPFAM" id="SSF56524">
    <property type="entry name" value="Oxidoreductase molybdopterin-binding domain"/>
    <property type="match status" value="1"/>
</dbReference>
<keyword evidence="16" id="KW-1185">Reference proteome</keyword>
<dbReference type="FunFam" id="3.90.420.10:FF:000002">
    <property type="entry name" value="sulfite oxidase, mitochondrial"/>
    <property type="match status" value="1"/>
</dbReference>
<dbReference type="GO" id="GO:0020037">
    <property type="term" value="F:heme binding"/>
    <property type="evidence" value="ECO:0007669"/>
    <property type="project" value="TreeGrafter"/>
</dbReference>
<evidence type="ECO:0000256" key="2">
    <source>
        <dbReference type="ARBA" id="ARBA00001970"/>
    </source>
</evidence>
<evidence type="ECO:0000256" key="5">
    <source>
        <dbReference type="ARBA" id="ARBA00004971"/>
    </source>
</evidence>
<dbReference type="SMART" id="SM01117">
    <property type="entry name" value="Cyt-b5"/>
    <property type="match status" value="1"/>
</dbReference>
<comment type="caution">
    <text evidence="15">The sequence shown here is derived from an EMBL/GenBank/DDBJ whole genome shotgun (WGS) entry which is preliminary data.</text>
</comment>
<proteinExistence type="predicted"/>
<comment type="cofactor">
    <cofactor evidence="2">
        <name>heme b</name>
        <dbReference type="ChEBI" id="CHEBI:60344"/>
    </cofactor>
</comment>
<dbReference type="PANTHER" id="PTHR19372">
    <property type="entry name" value="SULFITE REDUCTASE"/>
    <property type="match status" value="1"/>
</dbReference>
<dbReference type="Gene3D" id="3.90.420.10">
    <property type="entry name" value="Oxidoreductase, molybdopterin-binding domain"/>
    <property type="match status" value="1"/>
</dbReference>
<keyword evidence="8" id="KW-0349">Heme</keyword>
<evidence type="ECO:0000256" key="3">
    <source>
        <dbReference type="ARBA" id="ARBA00004569"/>
    </source>
</evidence>
<feature type="transmembrane region" description="Helical" evidence="13">
    <location>
        <begin position="51"/>
        <end position="70"/>
    </location>
</feature>
<name>A0A8T0DGG0_9TREM</name>
<dbReference type="EC" id="1.8.3.1" evidence="6"/>
<evidence type="ECO:0000256" key="1">
    <source>
        <dbReference type="ARBA" id="ARBA00001924"/>
    </source>
</evidence>
<dbReference type="PANTHER" id="PTHR19372:SF7">
    <property type="entry name" value="SULFITE OXIDASE, MITOCHONDRIAL"/>
    <property type="match status" value="1"/>
</dbReference>
<evidence type="ECO:0000313" key="15">
    <source>
        <dbReference type="EMBL" id="KAF8566923.1"/>
    </source>
</evidence>
<keyword evidence="10" id="KW-0560">Oxidoreductase</keyword>
<evidence type="ECO:0000259" key="14">
    <source>
        <dbReference type="PROSITE" id="PS50255"/>
    </source>
</evidence>
<evidence type="ECO:0000256" key="12">
    <source>
        <dbReference type="ARBA" id="ARBA00023128"/>
    </source>
</evidence>
<evidence type="ECO:0000256" key="10">
    <source>
        <dbReference type="ARBA" id="ARBA00023002"/>
    </source>
</evidence>
<dbReference type="PRINTS" id="PR00407">
    <property type="entry name" value="EUMOPTERIN"/>
</dbReference>
<dbReference type="InterPro" id="IPR008335">
    <property type="entry name" value="Mopterin_OxRdtase_euk"/>
</dbReference>
<gene>
    <name evidence="15" type="ORF">P879_06929</name>
</gene>
<sequence length="566" mass="62378">MLRGVIIRQKFIIRSANLITANNGTSIVGTGSPNNSGRKDESKRFTNQYKLITGLSATAITLAYASFWWMSRWSGRNNLSSTEARGAEDNGKRIITKEELAKHNSVESGGIWVSLQGKVYDVTEFVEQHPGGDKILLAAGADLFPYWSLYAFHFDAHVRDILNEYYIGELSQKDQAVQKSASIGPYANDPMRHPALLTVSKEPCNSETPAALIPDHPITPNELFFVRNHLPVPDIDINNHRIQLSSPTLRLDQSSPVNLSLTVDQLKEQFPKHSIISTIICAGNRRSDMAREDVARANKDGSKPIIRGLGWKHAAASTAEWTGVRLVDLLAKYLLPEDQRTDHLELLKAAQKAKIRHVQFEGADVDVVGGPFGSSLPVELALDPQMDVLLAYEMNGQPLPRDHGYPLRVVVPGSIGARQVKWLKRSAICEPVDDYLMTNEGTVTVRGYAFSGGGRGILSVRVSADGGHSWHEAELHPVSPPAGIDPSDLAEGDLALAHRTRQQWAWTLWDVEVPVPENAQEIELVCCARDSSNAVQPESSAASLNTRGLLSNAWHRVRVRFKPAED</sequence>
<dbReference type="Proteomes" id="UP000699462">
    <property type="component" value="Unassembled WGS sequence"/>
</dbReference>
<dbReference type="InterPro" id="IPR014756">
    <property type="entry name" value="Ig_E-set"/>
</dbReference>
<keyword evidence="13" id="KW-1133">Transmembrane helix</keyword>
<dbReference type="SUPFAM" id="SSF55856">
    <property type="entry name" value="Cytochrome b5-like heme/steroid binding domain"/>
    <property type="match status" value="1"/>
</dbReference>
<dbReference type="GO" id="GO:0008482">
    <property type="term" value="F:sulfite oxidase activity"/>
    <property type="evidence" value="ECO:0007669"/>
    <property type="project" value="UniProtKB-EC"/>
</dbReference>
<protein>
    <recommendedName>
        <fullName evidence="6">sulfite oxidase</fullName>
        <ecNumber evidence="6">1.8.3.1</ecNumber>
    </recommendedName>
</protein>
<dbReference type="InterPro" id="IPR000572">
    <property type="entry name" value="OxRdtase_Mopterin-bd_dom"/>
</dbReference>
<keyword evidence="13" id="KW-0812">Transmembrane</keyword>
<keyword evidence="7" id="KW-0500">Molybdenum</keyword>
<dbReference type="GO" id="GO:0043546">
    <property type="term" value="F:molybdopterin cofactor binding"/>
    <property type="evidence" value="ECO:0007669"/>
    <property type="project" value="TreeGrafter"/>
</dbReference>
<dbReference type="EMBL" id="JTDF01004433">
    <property type="protein sequence ID" value="KAF8566923.1"/>
    <property type="molecule type" value="Genomic_DNA"/>
</dbReference>
<dbReference type="AlphaFoldDB" id="A0A8T0DGG0"/>
<dbReference type="Pfam" id="PF00173">
    <property type="entry name" value="Cyt-b5"/>
    <property type="match status" value="1"/>
</dbReference>
<evidence type="ECO:0000256" key="4">
    <source>
        <dbReference type="ARBA" id="ARBA00004678"/>
    </source>
</evidence>
<dbReference type="GO" id="GO:0006790">
    <property type="term" value="P:sulfur compound metabolic process"/>
    <property type="evidence" value="ECO:0007669"/>
    <property type="project" value="TreeGrafter"/>
</dbReference>
<dbReference type="SUPFAM" id="SSF81296">
    <property type="entry name" value="E set domains"/>
    <property type="match status" value="1"/>
</dbReference>
<dbReference type="Gene3D" id="3.10.120.10">
    <property type="entry name" value="Cytochrome b5-like heme/steroid binding domain"/>
    <property type="match status" value="1"/>
</dbReference>
<keyword evidence="12" id="KW-0496">Mitochondrion</keyword>
<evidence type="ECO:0000313" key="16">
    <source>
        <dbReference type="Proteomes" id="UP000699462"/>
    </source>
</evidence>
<reference evidence="15 16" key="1">
    <citation type="submission" date="2019-07" db="EMBL/GenBank/DDBJ databases">
        <title>Annotation for the trematode Paragonimus westermani.</title>
        <authorList>
            <person name="Choi Y.-J."/>
        </authorList>
    </citation>
    <scope>NUCLEOTIDE SEQUENCE [LARGE SCALE GENOMIC DNA]</scope>
    <source>
        <strain evidence="15">180907_Pwestermani</strain>
    </source>
</reference>
<dbReference type="GO" id="GO:0005758">
    <property type="term" value="C:mitochondrial intermembrane space"/>
    <property type="evidence" value="ECO:0007669"/>
    <property type="project" value="UniProtKB-SubCell"/>
</dbReference>
<comment type="pathway">
    <text evidence="5">Energy metabolism; sulfur metabolism.</text>
</comment>
<comment type="cofactor">
    <cofactor evidence="1">
        <name>Mo-molybdopterin</name>
        <dbReference type="ChEBI" id="CHEBI:71302"/>
    </cofactor>
</comment>
<feature type="domain" description="Cytochrome b5 heme-binding" evidence="14">
    <location>
        <begin position="92"/>
        <end position="171"/>
    </location>
</feature>
<organism evidence="15 16">
    <name type="scientific">Paragonimus westermani</name>
    <dbReference type="NCBI Taxonomy" id="34504"/>
    <lineage>
        <taxon>Eukaryota</taxon>
        <taxon>Metazoa</taxon>
        <taxon>Spiralia</taxon>
        <taxon>Lophotrochozoa</taxon>
        <taxon>Platyhelminthes</taxon>
        <taxon>Trematoda</taxon>
        <taxon>Digenea</taxon>
        <taxon>Plagiorchiida</taxon>
        <taxon>Troglotremata</taxon>
        <taxon>Troglotrematidae</taxon>
        <taxon>Paragonimus</taxon>
    </lineage>
</organism>